<keyword evidence="2" id="KW-0472">Membrane</keyword>
<keyword evidence="2" id="KW-1133">Transmembrane helix</keyword>
<feature type="compositionally biased region" description="Low complexity" evidence="1">
    <location>
        <begin position="1"/>
        <end position="19"/>
    </location>
</feature>
<keyword evidence="4" id="KW-1185">Reference proteome</keyword>
<evidence type="ECO:0000256" key="1">
    <source>
        <dbReference type="SAM" id="MobiDB-lite"/>
    </source>
</evidence>
<feature type="transmembrane region" description="Helical" evidence="2">
    <location>
        <begin position="33"/>
        <end position="56"/>
    </location>
</feature>
<organism evidence="3 4">
    <name type="scientific">Porites evermanni</name>
    <dbReference type="NCBI Taxonomy" id="104178"/>
    <lineage>
        <taxon>Eukaryota</taxon>
        <taxon>Metazoa</taxon>
        <taxon>Cnidaria</taxon>
        <taxon>Anthozoa</taxon>
        <taxon>Hexacorallia</taxon>
        <taxon>Scleractinia</taxon>
        <taxon>Fungiina</taxon>
        <taxon>Poritidae</taxon>
        <taxon>Porites</taxon>
    </lineage>
</organism>
<name>A0ABN8QWR2_9CNID</name>
<comment type="caution">
    <text evidence="3">The sequence shown here is derived from an EMBL/GenBank/DDBJ whole genome shotgun (WGS) entry which is preliminary data.</text>
</comment>
<accession>A0ABN8QWR2</accession>
<evidence type="ECO:0000313" key="3">
    <source>
        <dbReference type="EMBL" id="CAH3170967.1"/>
    </source>
</evidence>
<sequence>MDTSETGTETSTSIASTTGLTNRPRNQHKNCRFIRLAPLICVFVGCSLTVVGQVASQKSCEIAGPVVIAMGGLLLIFLTFWDSRNKLTDGTCSGEEEVVNTPQTFSNKCLNTDEAADLGSIHHFEIFTPTEESVIEMVPPSYEIAVGEKENISK</sequence>
<dbReference type="EMBL" id="CALNXI010001508">
    <property type="protein sequence ID" value="CAH3170967.1"/>
    <property type="molecule type" value="Genomic_DNA"/>
</dbReference>
<reference evidence="3 4" key="1">
    <citation type="submission" date="2022-05" db="EMBL/GenBank/DDBJ databases">
        <authorList>
            <consortium name="Genoscope - CEA"/>
            <person name="William W."/>
        </authorList>
    </citation>
    <scope>NUCLEOTIDE SEQUENCE [LARGE SCALE GENOMIC DNA]</scope>
</reference>
<proteinExistence type="predicted"/>
<dbReference type="Proteomes" id="UP001159427">
    <property type="component" value="Unassembled WGS sequence"/>
</dbReference>
<evidence type="ECO:0000256" key="2">
    <source>
        <dbReference type="SAM" id="Phobius"/>
    </source>
</evidence>
<protein>
    <submittedName>
        <fullName evidence="3">Uncharacterized protein</fullName>
    </submittedName>
</protein>
<evidence type="ECO:0000313" key="4">
    <source>
        <dbReference type="Proteomes" id="UP001159427"/>
    </source>
</evidence>
<gene>
    <name evidence="3" type="ORF">PEVE_00007633</name>
</gene>
<feature type="transmembrane region" description="Helical" evidence="2">
    <location>
        <begin position="62"/>
        <end position="81"/>
    </location>
</feature>
<feature type="region of interest" description="Disordered" evidence="1">
    <location>
        <begin position="1"/>
        <end position="23"/>
    </location>
</feature>
<keyword evidence="2" id="KW-0812">Transmembrane</keyword>